<dbReference type="STRING" id="171383.AKJ31_03300"/>
<dbReference type="RefSeq" id="WP_053407651.1">
    <property type="nucleotide sequence ID" value="NZ_DAIPHI010000067.1"/>
</dbReference>
<reference evidence="2" key="1">
    <citation type="submission" date="2015-08" db="EMBL/GenBank/DDBJ databases">
        <title>Vibrio galatheae sp. nov., a novel member of the Vibrionaceae family isolated from the Solomon Islands.</title>
        <authorList>
            <person name="Giubergia S."/>
            <person name="Machado H."/>
            <person name="Mateiu R.V."/>
            <person name="Gram L."/>
        </authorList>
    </citation>
    <scope>NUCLEOTIDE SEQUENCE [LARGE SCALE GENOMIC DNA]</scope>
    <source>
        <strain evidence="2">DSM 19134</strain>
    </source>
</reference>
<accession>A0A0M0I651</accession>
<evidence type="ECO:0000313" key="2">
    <source>
        <dbReference type="Proteomes" id="UP000037530"/>
    </source>
</evidence>
<keyword evidence="2" id="KW-1185">Reference proteome</keyword>
<organism evidence="1 2">
    <name type="scientific">Vibrio hepatarius</name>
    <dbReference type="NCBI Taxonomy" id="171383"/>
    <lineage>
        <taxon>Bacteria</taxon>
        <taxon>Pseudomonadati</taxon>
        <taxon>Pseudomonadota</taxon>
        <taxon>Gammaproteobacteria</taxon>
        <taxon>Vibrionales</taxon>
        <taxon>Vibrionaceae</taxon>
        <taxon>Vibrio</taxon>
        <taxon>Vibrio oreintalis group</taxon>
    </lineage>
</organism>
<dbReference type="PATRIC" id="fig|171383.3.peg.681"/>
<dbReference type="AlphaFoldDB" id="A0A0M0I651"/>
<protein>
    <submittedName>
        <fullName evidence="1">Uncharacterized protein</fullName>
    </submittedName>
</protein>
<proteinExistence type="predicted"/>
<comment type="caution">
    <text evidence="1">The sequence shown here is derived from an EMBL/GenBank/DDBJ whole genome shotgun (WGS) entry which is preliminary data.</text>
</comment>
<dbReference type="EMBL" id="LHPI01000001">
    <property type="protein sequence ID" value="KOO09393.1"/>
    <property type="molecule type" value="Genomic_DNA"/>
</dbReference>
<evidence type="ECO:0000313" key="1">
    <source>
        <dbReference type="EMBL" id="KOO09393.1"/>
    </source>
</evidence>
<dbReference type="Proteomes" id="UP000037530">
    <property type="component" value="Unassembled WGS sequence"/>
</dbReference>
<name>A0A0M0I651_9VIBR</name>
<sequence length="69" mass="7695">MAILKIHCRLQQERTKLALYLPVVSQPLPLPQVFSFVRIGGQLTGELSAVHTQTLTHLRSVDAANDPIY</sequence>
<gene>
    <name evidence="1" type="ORF">AKJ31_03300</name>
</gene>